<comment type="caution">
    <text evidence="3">The sequence shown here is derived from an EMBL/GenBank/DDBJ whole genome shotgun (WGS) entry which is preliminary data.</text>
</comment>
<feature type="coiled-coil region" evidence="1">
    <location>
        <begin position="10"/>
        <end position="37"/>
    </location>
</feature>
<accession>A0A811L570</accession>
<dbReference type="EMBL" id="CAJFDH010000005">
    <property type="protein sequence ID" value="CAD5224326.1"/>
    <property type="molecule type" value="Genomic_DNA"/>
</dbReference>
<keyword evidence="4" id="KW-1185">Reference proteome</keyword>
<organism evidence="3 4">
    <name type="scientific">Bursaphelenchus okinawaensis</name>
    <dbReference type="NCBI Taxonomy" id="465554"/>
    <lineage>
        <taxon>Eukaryota</taxon>
        <taxon>Metazoa</taxon>
        <taxon>Ecdysozoa</taxon>
        <taxon>Nematoda</taxon>
        <taxon>Chromadorea</taxon>
        <taxon>Rhabditida</taxon>
        <taxon>Tylenchina</taxon>
        <taxon>Tylenchomorpha</taxon>
        <taxon>Aphelenchoidea</taxon>
        <taxon>Aphelenchoididae</taxon>
        <taxon>Bursaphelenchus</taxon>
    </lineage>
</organism>
<evidence type="ECO:0000313" key="4">
    <source>
        <dbReference type="Proteomes" id="UP000614601"/>
    </source>
</evidence>
<evidence type="ECO:0000313" key="3">
    <source>
        <dbReference type="EMBL" id="CAD5224326.1"/>
    </source>
</evidence>
<feature type="region of interest" description="Disordered" evidence="2">
    <location>
        <begin position="242"/>
        <end position="283"/>
    </location>
</feature>
<feature type="region of interest" description="Disordered" evidence="2">
    <location>
        <begin position="308"/>
        <end position="333"/>
    </location>
</feature>
<gene>
    <name evidence="3" type="ORF">BOKJ2_LOCUS11023</name>
</gene>
<dbReference type="EMBL" id="CAJFCW020000005">
    <property type="protein sequence ID" value="CAG9119806.1"/>
    <property type="molecule type" value="Genomic_DNA"/>
</dbReference>
<proteinExistence type="predicted"/>
<dbReference type="Proteomes" id="UP000783686">
    <property type="component" value="Unassembled WGS sequence"/>
</dbReference>
<name>A0A811L570_9BILA</name>
<keyword evidence="1" id="KW-0175">Coiled coil</keyword>
<dbReference type="Proteomes" id="UP000614601">
    <property type="component" value="Unassembled WGS sequence"/>
</dbReference>
<dbReference type="AlphaFoldDB" id="A0A811L570"/>
<protein>
    <submittedName>
        <fullName evidence="3">Uncharacterized protein</fullName>
    </submittedName>
</protein>
<reference evidence="3" key="1">
    <citation type="submission" date="2020-09" db="EMBL/GenBank/DDBJ databases">
        <authorList>
            <person name="Kikuchi T."/>
        </authorList>
    </citation>
    <scope>NUCLEOTIDE SEQUENCE</scope>
    <source>
        <strain evidence="3">SH1</strain>
    </source>
</reference>
<sequence>MSGELPDVDSHYIQGRLEQLERRLERAQELRNEYVENMKKQNPEIYNIRMEMEKNEANQMPFNDNTQPVKSNKFSQDLFQNRPSLMRRLETGQYFWDDVKRYDGNGRQPLPVNDPVPGGLILSSDMKNLQERLKNLGSEIRNLREYRLSAPTSHYFSTMKSNQPQTRSPELPSLVELRHRILQMDMNIEKRAREMLTEANVKRRLMTEKEVNDTVTLEDPLKILSSKIGFDLLKDADKHDGTKTTVTETKTEDKGQVQEVEPTVNNEEQMNDGGKKDAPAPTIAPTRNLVFGQQQKAPESSSYNKLLKLLKSPPSNQSSESEDEPARKDDTRSFIAQLSQPIVRPSFQPLAEKKKLALQEQDVDSDSDFFR</sequence>
<evidence type="ECO:0000256" key="1">
    <source>
        <dbReference type="SAM" id="Coils"/>
    </source>
</evidence>
<dbReference type="OrthoDB" id="5877348at2759"/>
<evidence type="ECO:0000256" key="2">
    <source>
        <dbReference type="SAM" id="MobiDB-lite"/>
    </source>
</evidence>
<feature type="compositionally biased region" description="Low complexity" evidence="2">
    <location>
        <begin position="308"/>
        <end position="319"/>
    </location>
</feature>